<reference evidence="9" key="1">
    <citation type="submission" date="2025-08" db="UniProtKB">
        <authorList>
            <consortium name="RefSeq"/>
        </authorList>
    </citation>
    <scope>IDENTIFICATION</scope>
</reference>
<dbReference type="InterPro" id="IPR050143">
    <property type="entry name" value="TRIM/RBCC"/>
</dbReference>
<dbReference type="InterPro" id="IPR003879">
    <property type="entry name" value="Butyrophylin_SPRY"/>
</dbReference>
<dbReference type="PANTHER" id="PTHR24103">
    <property type="entry name" value="E3 UBIQUITIN-PROTEIN LIGASE TRIM"/>
    <property type="match status" value="1"/>
</dbReference>
<dbReference type="InterPro" id="IPR003877">
    <property type="entry name" value="SPRY_dom"/>
</dbReference>
<organism evidence="8 9">
    <name type="scientific">Trichechus manatus latirostris</name>
    <name type="common">Florida manatee</name>
    <dbReference type="NCBI Taxonomy" id="127582"/>
    <lineage>
        <taxon>Eukaryota</taxon>
        <taxon>Metazoa</taxon>
        <taxon>Chordata</taxon>
        <taxon>Craniata</taxon>
        <taxon>Vertebrata</taxon>
        <taxon>Euteleostomi</taxon>
        <taxon>Mammalia</taxon>
        <taxon>Eutheria</taxon>
        <taxon>Afrotheria</taxon>
        <taxon>Sirenia</taxon>
        <taxon>Trichechidae</taxon>
        <taxon>Trichechus</taxon>
    </lineage>
</organism>
<dbReference type="PROSITE" id="PS00518">
    <property type="entry name" value="ZF_RING_1"/>
    <property type="match status" value="1"/>
</dbReference>
<keyword evidence="1" id="KW-0479">Metal-binding</keyword>
<dbReference type="Gene3D" id="2.60.120.920">
    <property type="match status" value="1"/>
</dbReference>
<dbReference type="RefSeq" id="XP_004390701.1">
    <property type="nucleotide sequence ID" value="XM_004390644.2"/>
</dbReference>
<sequence>MAFAVSLADLQAEAYCPICLDYLRDPVTIACGHNFCRSCIHQSWEGLRDIFPCPICLHHCCNGNLKQNTQLCNMTDIVKQIPTMRSKRKRQEEKPLCEKHNQELSLFCEKDLELLCPQCKISNHQDHHLMPIDQAATSHRRKLKYYVELLKKQVGNAEKELKIQVSKSFELKIKVENQMGELYSDFEQVKDVLEKEKDVILFTLQIEEKDIQKKLSESRVIFSEHISTLKNLLVEITEKCVQSELELLTGIESIYNKYENLSTPTVFSYELKKKYISSSEQYFNLQKKINLFKVNLTLDIETAHPNLVISEDRKSVTLRKMNPNYLQNSKKFSFLPALLSSQGFVSGRHYWQVEVRGKGEWAVGVCKESFPRDTITSPSPKDGCWQIRLWSYTFDALNRIKSRRVGIFLDYELGEVSFYNLNNKTLIYTFNDTFREKLRPYFYVGPYSDLLTIQIVNLE</sequence>
<name>A0A2Y9EBM2_TRIMA</name>
<accession>A0A2Y9EBM2</accession>
<dbReference type="Gene3D" id="3.30.160.60">
    <property type="entry name" value="Classic Zinc Finger"/>
    <property type="match status" value="1"/>
</dbReference>
<dbReference type="Pfam" id="PF15227">
    <property type="entry name" value="zf-C3HC4_4"/>
    <property type="match status" value="1"/>
</dbReference>
<dbReference type="PROSITE" id="PS50119">
    <property type="entry name" value="ZF_BBOX"/>
    <property type="match status" value="1"/>
</dbReference>
<dbReference type="InterPro" id="IPR006574">
    <property type="entry name" value="PRY"/>
</dbReference>
<dbReference type="PROSITE" id="PS50188">
    <property type="entry name" value="B302_SPRY"/>
    <property type="match status" value="1"/>
</dbReference>
<dbReference type="SMART" id="SM00449">
    <property type="entry name" value="SPRY"/>
    <property type="match status" value="1"/>
</dbReference>
<dbReference type="InterPro" id="IPR001870">
    <property type="entry name" value="B30.2/SPRY"/>
</dbReference>
<dbReference type="SUPFAM" id="SSF49899">
    <property type="entry name" value="Concanavalin A-like lectins/glucanases"/>
    <property type="match status" value="1"/>
</dbReference>
<dbReference type="PROSITE" id="PS50089">
    <property type="entry name" value="ZF_RING_2"/>
    <property type="match status" value="1"/>
</dbReference>
<evidence type="ECO:0000256" key="4">
    <source>
        <dbReference type="PROSITE-ProRule" id="PRU00024"/>
    </source>
</evidence>
<gene>
    <name evidence="9" type="primary">LOC101361841</name>
</gene>
<dbReference type="InterPro" id="IPR000315">
    <property type="entry name" value="Znf_B-box"/>
</dbReference>
<evidence type="ECO:0000259" key="7">
    <source>
        <dbReference type="PROSITE" id="PS50188"/>
    </source>
</evidence>
<dbReference type="AlphaFoldDB" id="A0A2Y9EBM2"/>
<keyword evidence="8" id="KW-1185">Reference proteome</keyword>
<dbReference type="Proteomes" id="UP000248480">
    <property type="component" value="Unplaced"/>
</dbReference>
<feature type="domain" description="RING-type" evidence="5">
    <location>
        <begin position="16"/>
        <end position="56"/>
    </location>
</feature>
<evidence type="ECO:0000256" key="2">
    <source>
        <dbReference type="ARBA" id="ARBA00022771"/>
    </source>
</evidence>
<evidence type="ECO:0000259" key="6">
    <source>
        <dbReference type="PROSITE" id="PS50119"/>
    </source>
</evidence>
<dbReference type="Pfam" id="PF13765">
    <property type="entry name" value="PRY"/>
    <property type="match status" value="1"/>
</dbReference>
<dbReference type="SUPFAM" id="SSF57850">
    <property type="entry name" value="RING/U-box"/>
    <property type="match status" value="1"/>
</dbReference>
<dbReference type="Gene3D" id="3.30.40.10">
    <property type="entry name" value="Zinc/RING finger domain, C3HC4 (zinc finger)"/>
    <property type="match status" value="1"/>
</dbReference>
<dbReference type="CDD" id="cd16607">
    <property type="entry name" value="RING-HC_TRIM60-like_C-IV"/>
    <property type="match status" value="1"/>
</dbReference>
<feature type="domain" description="B30.2/SPRY" evidence="7">
    <location>
        <begin position="276"/>
        <end position="459"/>
    </location>
</feature>
<evidence type="ECO:0000256" key="1">
    <source>
        <dbReference type="ARBA" id="ARBA00022723"/>
    </source>
</evidence>
<dbReference type="InterPro" id="IPR017907">
    <property type="entry name" value="Znf_RING_CS"/>
</dbReference>
<dbReference type="PRINTS" id="PR01407">
    <property type="entry name" value="BUTYPHLNCDUF"/>
</dbReference>
<dbReference type="InterPro" id="IPR013320">
    <property type="entry name" value="ConA-like_dom_sf"/>
</dbReference>
<dbReference type="GO" id="GO:0008270">
    <property type="term" value="F:zinc ion binding"/>
    <property type="evidence" value="ECO:0007669"/>
    <property type="project" value="UniProtKB-KW"/>
</dbReference>
<dbReference type="FunFam" id="2.60.120.920:FF:000004">
    <property type="entry name" value="Butyrophilin subfamily 1 member A1"/>
    <property type="match status" value="1"/>
</dbReference>
<evidence type="ECO:0000313" key="8">
    <source>
        <dbReference type="Proteomes" id="UP000248480"/>
    </source>
</evidence>
<dbReference type="InterPro" id="IPR043136">
    <property type="entry name" value="B30.2/SPRY_sf"/>
</dbReference>
<dbReference type="SMART" id="SM00336">
    <property type="entry name" value="BBOX"/>
    <property type="match status" value="1"/>
</dbReference>
<dbReference type="OrthoDB" id="654191at2759"/>
<dbReference type="GeneID" id="101361841"/>
<dbReference type="SMART" id="SM00589">
    <property type="entry name" value="PRY"/>
    <property type="match status" value="1"/>
</dbReference>
<evidence type="ECO:0000313" key="9">
    <source>
        <dbReference type="RefSeq" id="XP_004390701.1"/>
    </source>
</evidence>
<dbReference type="SMART" id="SM00184">
    <property type="entry name" value="RING"/>
    <property type="match status" value="1"/>
</dbReference>
<evidence type="ECO:0000256" key="3">
    <source>
        <dbReference type="ARBA" id="ARBA00022833"/>
    </source>
</evidence>
<keyword evidence="3" id="KW-0862">Zinc</keyword>
<feature type="domain" description="B box-type" evidence="6">
    <location>
        <begin position="92"/>
        <end position="132"/>
    </location>
</feature>
<dbReference type="InterPro" id="IPR013083">
    <property type="entry name" value="Znf_RING/FYVE/PHD"/>
</dbReference>
<dbReference type="KEGG" id="tmu:101361841"/>
<evidence type="ECO:0000259" key="5">
    <source>
        <dbReference type="PROSITE" id="PS50089"/>
    </source>
</evidence>
<dbReference type="InterPro" id="IPR001841">
    <property type="entry name" value="Znf_RING"/>
</dbReference>
<keyword evidence="2 4" id="KW-0863">Zinc-finger</keyword>
<proteinExistence type="predicted"/>
<dbReference type="Pfam" id="PF00643">
    <property type="entry name" value="zf-B_box"/>
    <property type="match status" value="1"/>
</dbReference>
<dbReference type="SUPFAM" id="SSF57845">
    <property type="entry name" value="B-box zinc-binding domain"/>
    <property type="match status" value="1"/>
</dbReference>
<dbReference type="Pfam" id="PF00622">
    <property type="entry name" value="SPRY"/>
    <property type="match status" value="1"/>
</dbReference>
<dbReference type="InParanoid" id="A0A2Y9EBM2"/>
<protein>
    <submittedName>
        <fullName evidence="9">Tripartite motif-containing protein 75</fullName>
    </submittedName>
</protein>